<proteinExistence type="inferred from homology"/>
<comment type="similarity">
    <text evidence="1">Belongs to the LysR transcriptional regulatory family.</text>
</comment>
<dbReference type="PANTHER" id="PTHR30537:SF74">
    <property type="entry name" value="HTH-TYPE TRANSCRIPTIONAL REGULATOR TRPI"/>
    <property type="match status" value="1"/>
</dbReference>
<evidence type="ECO:0000313" key="7">
    <source>
        <dbReference type="Proteomes" id="UP000199167"/>
    </source>
</evidence>
<dbReference type="GO" id="GO:0003700">
    <property type="term" value="F:DNA-binding transcription factor activity"/>
    <property type="evidence" value="ECO:0007669"/>
    <property type="project" value="InterPro"/>
</dbReference>
<dbReference type="Proteomes" id="UP000199167">
    <property type="component" value="Unassembled WGS sequence"/>
</dbReference>
<dbReference type="Pfam" id="PF03466">
    <property type="entry name" value="LysR_substrate"/>
    <property type="match status" value="1"/>
</dbReference>
<accession>A0A1I0RFW8</accession>
<dbReference type="PRINTS" id="PR00039">
    <property type="entry name" value="HTHLYSR"/>
</dbReference>
<dbReference type="Gene3D" id="1.10.10.10">
    <property type="entry name" value="Winged helix-like DNA-binding domain superfamily/Winged helix DNA-binding domain"/>
    <property type="match status" value="1"/>
</dbReference>
<protein>
    <submittedName>
        <fullName evidence="6">Transcriptional regulator, LysR family</fullName>
    </submittedName>
</protein>
<reference evidence="6 7" key="1">
    <citation type="submission" date="2016-10" db="EMBL/GenBank/DDBJ databases">
        <authorList>
            <person name="de Groot N.N."/>
        </authorList>
    </citation>
    <scope>NUCLEOTIDE SEQUENCE [LARGE SCALE GENOMIC DNA]</scope>
    <source>
        <strain evidence="6 7">DSM 17925</strain>
    </source>
</reference>
<dbReference type="InterPro" id="IPR058163">
    <property type="entry name" value="LysR-type_TF_proteobact-type"/>
</dbReference>
<evidence type="ECO:0000256" key="1">
    <source>
        <dbReference type="ARBA" id="ARBA00009437"/>
    </source>
</evidence>
<dbReference type="InterPro" id="IPR036388">
    <property type="entry name" value="WH-like_DNA-bd_sf"/>
</dbReference>
<dbReference type="GO" id="GO:0043565">
    <property type="term" value="F:sequence-specific DNA binding"/>
    <property type="evidence" value="ECO:0007669"/>
    <property type="project" value="TreeGrafter"/>
</dbReference>
<evidence type="ECO:0000256" key="4">
    <source>
        <dbReference type="ARBA" id="ARBA00023163"/>
    </source>
</evidence>
<dbReference type="FunFam" id="1.10.10.10:FF:000038">
    <property type="entry name" value="Glycine cleavage system transcriptional activator"/>
    <property type="match status" value="1"/>
</dbReference>
<dbReference type="CDD" id="cd08432">
    <property type="entry name" value="PBP2_GcdR_TrpI_HvrB_AmpR_like"/>
    <property type="match status" value="1"/>
</dbReference>
<dbReference type="RefSeq" id="WP_089995576.1">
    <property type="nucleotide sequence ID" value="NZ_FOIZ01000002.1"/>
</dbReference>
<dbReference type="InterPro" id="IPR000847">
    <property type="entry name" value="LysR_HTH_N"/>
</dbReference>
<dbReference type="AlphaFoldDB" id="A0A1I0RFW8"/>
<keyword evidence="3" id="KW-0238">DNA-binding</keyword>
<dbReference type="GO" id="GO:0006351">
    <property type="term" value="P:DNA-templated transcription"/>
    <property type="evidence" value="ECO:0007669"/>
    <property type="project" value="TreeGrafter"/>
</dbReference>
<dbReference type="Pfam" id="PF00126">
    <property type="entry name" value="HTH_1"/>
    <property type="match status" value="1"/>
</dbReference>
<keyword evidence="4" id="KW-0804">Transcription</keyword>
<dbReference type="PANTHER" id="PTHR30537">
    <property type="entry name" value="HTH-TYPE TRANSCRIPTIONAL REGULATOR"/>
    <property type="match status" value="1"/>
</dbReference>
<dbReference type="EMBL" id="FOIZ01000002">
    <property type="protein sequence ID" value="SEW39803.1"/>
    <property type="molecule type" value="Genomic_DNA"/>
</dbReference>
<dbReference type="OrthoDB" id="9813056at2"/>
<dbReference type="PROSITE" id="PS50931">
    <property type="entry name" value="HTH_LYSR"/>
    <property type="match status" value="1"/>
</dbReference>
<dbReference type="InterPro" id="IPR005119">
    <property type="entry name" value="LysR_subst-bd"/>
</dbReference>
<dbReference type="SUPFAM" id="SSF46785">
    <property type="entry name" value="Winged helix' DNA-binding domain"/>
    <property type="match status" value="1"/>
</dbReference>
<evidence type="ECO:0000256" key="3">
    <source>
        <dbReference type="ARBA" id="ARBA00023125"/>
    </source>
</evidence>
<dbReference type="SUPFAM" id="SSF53850">
    <property type="entry name" value="Periplasmic binding protein-like II"/>
    <property type="match status" value="1"/>
</dbReference>
<evidence type="ECO:0000259" key="5">
    <source>
        <dbReference type="PROSITE" id="PS50931"/>
    </source>
</evidence>
<feature type="domain" description="HTH lysR-type" evidence="5">
    <location>
        <begin position="6"/>
        <end position="63"/>
    </location>
</feature>
<sequence length="313" mass="34573">MPDRLPSLTSLRAFEAAARHMSFAKAADELFVTPAALSYQIKSLESELGHPLFRRLNRAVELTEAGRMLAPATRDAFGKLMSAWRDVRRLQDTGILTVTAGPAFTAKWLAPRMYDFAQAHPEIELRFVAGLRLADFDRDEVDVAIRFGLEADDSLHAEPLIEEWVTPMMTPQMAEHIKEPADLKDAILVHDESMSSVSDEGSWANWTKVQGIDIDTSHGPRFSQADHALDAAMSGAGVVLGRVSLAARAMEAGRLVAPFELGIIVSPKFRFVCPKGNETLPKIAAFHDWVLQEISQSGKFRAERKMVHAADIV</sequence>
<evidence type="ECO:0000256" key="2">
    <source>
        <dbReference type="ARBA" id="ARBA00023015"/>
    </source>
</evidence>
<dbReference type="STRING" id="364200.SAMN04488515_2633"/>
<evidence type="ECO:0000313" key="6">
    <source>
        <dbReference type="EMBL" id="SEW39803.1"/>
    </source>
</evidence>
<organism evidence="6 7">
    <name type="scientific">Cognatiyoonia koreensis</name>
    <dbReference type="NCBI Taxonomy" id="364200"/>
    <lineage>
        <taxon>Bacteria</taxon>
        <taxon>Pseudomonadati</taxon>
        <taxon>Pseudomonadota</taxon>
        <taxon>Alphaproteobacteria</taxon>
        <taxon>Rhodobacterales</taxon>
        <taxon>Paracoccaceae</taxon>
        <taxon>Cognatiyoonia</taxon>
    </lineage>
</organism>
<gene>
    <name evidence="6" type="ORF">SAMN04488515_2633</name>
</gene>
<dbReference type="Gene3D" id="3.40.190.10">
    <property type="entry name" value="Periplasmic binding protein-like II"/>
    <property type="match status" value="2"/>
</dbReference>
<name>A0A1I0RFW8_9RHOB</name>
<keyword evidence="7" id="KW-1185">Reference proteome</keyword>
<keyword evidence="2" id="KW-0805">Transcription regulation</keyword>
<dbReference type="NCBIfam" id="NF008352">
    <property type="entry name" value="PRK11139.1"/>
    <property type="match status" value="1"/>
</dbReference>
<dbReference type="InterPro" id="IPR036390">
    <property type="entry name" value="WH_DNA-bd_sf"/>
</dbReference>